<organism evidence="2 3">
    <name type="scientific">Acidipropionibacterium jensenii</name>
    <dbReference type="NCBI Taxonomy" id="1749"/>
    <lineage>
        <taxon>Bacteria</taxon>
        <taxon>Bacillati</taxon>
        <taxon>Actinomycetota</taxon>
        <taxon>Actinomycetes</taxon>
        <taxon>Propionibacteriales</taxon>
        <taxon>Propionibacteriaceae</taxon>
        <taxon>Acidipropionibacterium</taxon>
    </lineage>
</organism>
<evidence type="ECO:0000313" key="2">
    <source>
        <dbReference type="EMBL" id="AZZ39146.1"/>
    </source>
</evidence>
<dbReference type="Pfam" id="PF10282">
    <property type="entry name" value="Lactonase"/>
    <property type="match status" value="1"/>
</dbReference>
<proteinExistence type="inferred from homology"/>
<dbReference type="RefSeq" id="WP_097798603.1">
    <property type="nucleotide sequence ID" value="NZ_CP025570.1"/>
</dbReference>
<dbReference type="Proteomes" id="UP000285875">
    <property type="component" value="Chromosome"/>
</dbReference>
<dbReference type="KEGG" id="aji:C0Z10_04605"/>
<dbReference type="PANTHER" id="PTHR30344:SF1">
    <property type="entry name" value="6-PHOSPHOGLUCONOLACTONASE"/>
    <property type="match status" value="1"/>
</dbReference>
<comment type="similarity">
    <text evidence="1">Belongs to the cycloisomerase 2 family.</text>
</comment>
<sequence>MTMLRTPVLASGYSTAAGPGGLSSWEVEAPCDDHGLPDPRAELTATATGQVALGDASWIVPLGSMLAVIGERDSRLWLVRSGDLSVAAELDLGGGLPCHAAADPTGRLLAVAHYGSGEVSVIELDSWRSGPRQVARLQFTGHGPVASRQEAPHAHQVTWLDRGHLAVTDLGTDQIRILKYGPAGLEQIGSIETPAGFGPRHLVLTTAGRLQVLTVCGELSGSLLTWTRRAGDDVWAKDWHPHEPVAASLRGRSQPSGLVARSDGTLLVANRLVGTVSVITGAHALTTWSGQLGVAEEFDCGGIAPRDLTLDGDRVWVAQQDAGTVSCFTRGPQGWRQRLSLDLPEATHVLVGVTV</sequence>
<evidence type="ECO:0000313" key="3">
    <source>
        <dbReference type="Proteomes" id="UP000285875"/>
    </source>
</evidence>
<dbReference type="InterPro" id="IPR011045">
    <property type="entry name" value="N2O_reductase_N"/>
</dbReference>
<dbReference type="PANTHER" id="PTHR30344">
    <property type="entry name" value="6-PHOSPHOGLUCONOLACTONASE-RELATED"/>
    <property type="match status" value="1"/>
</dbReference>
<dbReference type="GO" id="GO:0017057">
    <property type="term" value="F:6-phosphogluconolactonase activity"/>
    <property type="evidence" value="ECO:0007669"/>
    <property type="project" value="TreeGrafter"/>
</dbReference>
<dbReference type="InterPro" id="IPR050282">
    <property type="entry name" value="Cycloisomerase_2"/>
</dbReference>
<dbReference type="EMBL" id="CP025570">
    <property type="protein sequence ID" value="AZZ39146.1"/>
    <property type="molecule type" value="Genomic_DNA"/>
</dbReference>
<dbReference type="Gene3D" id="2.130.10.10">
    <property type="entry name" value="YVTN repeat-like/Quinoprotein amine dehydrogenase"/>
    <property type="match status" value="1"/>
</dbReference>
<protein>
    <submittedName>
        <fullName evidence="2">Carboxy-cis,cis-muconate cyclase</fullName>
    </submittedName>
</protein>
<gene>
    <name evidence="2" type="ORF">C0Z10_04605</name>
</gene>
<dbReference type="SUPFAM" id="SSF50974">
    <property type="entry name" value="Nitrous oxide reductase, N-terminal domain"/>
    <property type="match status" value="1"/>
</dbReference>
<dbReference type="InterPro" id="IPR019405">
    <property type="entry name" value="Lactonase_7-beta_prop"/>
</dbReference>
<name>A0A3Q9UIP6_9ACTN</name>
<dbReference type="AlphaFoldDB" id="A0A3Q9UIP6"/>
<accession>A0A3Q9UIP6</accession>
<evidence type="ECO:0000256" key="1">
    <source>
        <dbReference type="ARBA" id="ARBA00005564"/>
    </source>
</evidence>
<reference evidence="3" key="1">
    <citation type="submission" date="2017-12" db="EMBL/GenBank/DDBJ databases">
        <title>Whole genome sequencing of Acidipropionibacterium jensenii strains JS279 and JS280.</title>
        <authorList>
            <person name="Deptula P."/>
            <person name="Laine P."/>
            <person name="Smolander O.-P."/>
            <person name="Paulin L."/>
            <person name="Auvinen P."/>
            <person name="Varmanen P."/>
        </authorList>
    </citation>
    <scope>NUCLEOTIDE SEQUENCE [LARGE SCALE GENOMIC DNA]</scope>
    <source>
        <strain evidence="3">JS280</strain>
    </source>
</reference>
<dbReference type="InterPro" id="IPR015943">
    <property type="entry name" value="WD40/YVTN_repeat-like_dom_sf"/>
</dbReference>